<evidence type="ECO:0000259" key="1">
    <source>
        <dbReference type="Pfam" id="PF13683"/>
    </source>
</evidence>
<dbReference type="EMBL" id="RCZC01000010">
    <property type="protein sequence ID" value="TPG48029.1"/>
    <property type="molecule type" value="Genomic_DNA"/>
</dbReference>
<evidence type="ECO:0000313" key="3">
    <source>
        <dbReference type="Proteomes" id="UP000319931"/>
    </source>
</evidence>
<name>A0A502FFB7_9SPHN</name>
<dbReference type="Proteomes" id="UP000319931">
    <property type="component" value="Unassembled WGS sequence"/>
</dbReference>
<gene>
    <name evidence="2" type="ORF">EAH76_21660</name>
</gene>
<dbReference type="GO" id="GO:0015074">
    <property type="term" value="P:DNA integration"/>
    <property type="evidence" value="ECO:0007669"/>
    <property type="project" value="InterPro"/>
</dbReference>
<feature type="domain" description="Integrase catalytic" evidence="1">
    <location>
        <begin position="23"/>
        <end position="70"/>
    </location>
</feature>
<sequence length="79" mass="9074">MWAGVHLGSARPLSIRERGDVGFSRPGRLSDNAIVGSFNGRLRDEPQYHWFLSLEDVRTKIEAWQRDHNESLLTHRFAG</sequence>
<proteinExistence type="predicted"/>
<reference evidence="2 3" key="1">
    <citation type="journal article" date="2019" name="Environ. Microbiol.">
        <title>Species interactions and distinct microbial communities in high Arctic permafrost affected cryosols are associated with the CH4 and CO2 gas fluxes.</title>
        <authorList>
            <person name="Altshuler I."/>
            <person name="Hamel J."/>
            <person name="Turney S."/>
            <person name="Magnuson E."/>
            <person name="Levesque R."/>
            <person name="Greer C."/>
            <person name="Whyte L.G."/>
        </authorList>
    </citation>
    <scope>NUCLEOTIDE SEQUENCE [LARGE SCALE GENOMIC DNA]</scope>
    <source>
        <strain evidence="2 3">E6.1</strain>
    </source>
</reference>
<dbReference type="AlphaFoldDB" id="A0A502FFB7"/>
<accession>A0A502FFB7</accession>
<dbReference type="Pfam" id="PF13683">
    <property type="entry name" value="rve_3"/>
    <property type="match status" value="1"/>
</dbReference>
<evidence type="ECO:0000313" key="2">
    <source>
        <dbReference type="EMBL" id="TPG48029.1"/>
    </source>
</evidence>
<keyword evidence="3" id="KW-1185">Reference proteome</keyword>
<protein>
    <recommendedName>
        <fullName evidence="1">Integrase catalytic domain-containing protein</fullName>
    </recommendedName>
</protein>
<dbReference type="InterPro" id="IPR001584">
    <property type="entry name" value="Integrase_cat-core"/>
</dbReference>
<organism evidence="2 3">
    <name type="scientific">Sphingomonas glacialis</name>
    <dbReference type="NCBI Taxonomy" id="658225"/>
    <lineage>
        <taxon>Bacteria</taxon>
        <taxon>Pseudomonadati</taxon>
        <taxon>Pseudomonadota</taxon>
        <taxon>Alphaproteobacteria</taxon>
        <taxon>Sphingomonadales</taxon>
        <taxon>Sphingomonadaceae</taxon>
        <taxon>Sphingomonas</taxon>
    </lineage>
</organism>
<comment type="caution">
    <text evidence="2">The sequence shown here is derived from an EMBL/GenBank/DDBJ whole genome shotgun (WGS) entry which is preliminary data.</text>
</comment>